<sequence>MSARPDSPFSPRTVLGLVVVGGLAFLAFLWLIGAGLTGGNPNDGQASVGGKGLNGYAAMADYLERRGYAVSRVQSLASLKQPGLLILTPPADAEGKDLAEVVTRRRLIGPTLIILPKWQAMQVGQLNPAAKPGWVTLDGVQMPNWTEFYDDISLDLKPMRAGGKVASWRGLGTGGDLPSSENVLSGAGDALVPLVVGTEDGRVLAGYIDDGDYPALREAAEGYAPEPDPDTVDDTLYPLVMVFEPDLLSNQGFADAPNAVLAEALVREVLDGGDKIVAFDLTLNGYGRSQNLLTLAFTPPFLAATLCLLLAVLVIGWRAFHRFGPPLLAGRGIAFGKRALVANAAALVRRTRRLHLIGAPYADAARDRLARALALPHRLDGPATEAAIDRALAARAPDLMPFSAAAAALRAARRPADLLRAAQTLHSLERTLTR</sequence>
<dbReference type="RefSeq" id="WP_189543164.1">
    <property type="nucleotide sequence ID" value="NZ_BMZD01000013.1"/>
</dbReference>
<evidence type="ECO:0000313" key="3">
    <source>
        <dbReference type="Proteomes" id="UP000634139"/>
    </source>
</evidence>
<keyword evidence="1" id="KW-0812">Transmembrane</keyword>
<keyword evidence="1" id="KW-1133">Transmembrane helix</keyword>
<evidence type="ECO:0008006" key="4">
    <source>
        <dbReference type="Google" id="ProtNLM"/>
    </source>
</evidence>
<dbReference type="EMBL" id="BMZD01000013">
    <property type="protein sequence ID" value="GHA08103.1"/>
    <property type="molecule type" value="Genomic_DNA"/>
</dbReference>
<organism evidence="2 3">
    <name type="scientific">Novosphingobium arvoryzae</name>
    <dbReference type="NCBI Taxonomy" id="1256514"/>
    <lineage>
        <taxon>Bacteria</taxon>
        <taxon>Pseudomonadati</taxon>
        <taxon>Pseudomonadota</taxon>
        <taxon>Alphaproteobacteria</taxon>
        <taxon>Sphingomonadales</taxon>
        <taxon>Sphingomonadaceae</taxon>
        <taxon>Novosphingobium</taxon>
    </lineage>
</organism>
<keyword evidence="3" id="KW-1185">Reference proteome</keyword>
<comment type="caution">
    <text evidence="2">The sequence shown here is derived from an EMBL/GenBank/DDBJ whole genome shotgun (WGS) entry which is preliminary data.</text>
</comment>
<accession>A0A918RRE3</accession>
<dbReference type="AlphaFoldDB" id="A0A918RRE3"/>
<gene>
    <name evidence="2" type="ORF">GCM10011617_30870</name>
</gene>
<dbReference type="Proteomes" id="UP000634139">
    <property type="component" value="Unassembled WGS sequence"/>
</dbReference>
<keyword evidence="1" id="KW-0472">Membrane</keyword>
<protein>
    <recommendedName>
        <fullName evidence="4">DUF4350 domain-containing protein</fullName>
    </recommendedName>
</protein>
<evidence type="ECO:0000256" key="1">
    <source>
        <dbReference type="SAM" id="Phobius"/>
    </source>
</evidence>
<name>A0A918RRE3_9SPHN</name>
<feature type="transmembrane region" description="Helical" evidence="1">
    <location>
        <begin position="12"/>
        <end position="32"/>
    </location>
</feature>
<feature type="transmembrane region" description="Helical" evidence="1">
    <location>
        <begin position="301"/>
        <end position="320"/>
    </location>
</feature>
<proteinExistence type="predicted"/>
<evidence type="ECO:0000313" key="2">
    <source>
        <dbReference type="EMBL" id="GHA08103.1"/>
    </source>
</evidence>
<reference evidence="2" key="2">
    <citation type="submission" date="2020-09" db="EMBL/GenBank/DDBJ databases">
        <authorList>
            <person name="Sun Q."/>
            <person name="Kim S."/>
        </authorList>
    </citation>
    <scope>NUCLEOTIDE SEQUENCE</scope>
    <source>
        <strain evidence="2">KCTC 32422</strain>
    </source>
</reference>
<reference evidence="2" key="1">
    <citation type="journal article" date="2014" name="Int. J. Syst. Evol. Microbiol.">
        <title>Complete genome sequence of Corynebacterium casei LMG S-19264T (=DSM 44701T), isolated from a smear-ripened cheese.</title>
        <authorList>
            <consortium name="US DOE Joint Genome Institute (JGI-PGF)"/>
            <person name="Walter F."/>
            <person name="Albersmeier A."/>
            <person name="Kalinowski J."/>
            <person name="Ruckert C."/>
        </authorList>
    </citation>
    <scope>NUCLEOTIDE SEQUENCE</scope>
    <source>
        <strain evidence="2">KCTC 32422</strain>
    </source>
</reference>